<feature type="domain" description="Amidohydrolase-related" evidence="7">
    <location>
        <begin position="96"/>
        <end position="378"/>
    </location>
</feature>
<comment type="catalytic activity">
    <reaction evidence="5 6">
        <text>adenine + H2O + H(+) = hypoxanthine + NH4(+)</text>
        <dbReference type="Rhea" id="RHEA:23688"/>
        <dbReference type="ChEBI" id="CHEBI:15377"/>
        <dbReference type="ChEBI" id="CHEBI:15378"/>
        <dbReference type="ChEBI" id="CHEBI:16708"/>
        <dbReference type="ChEBI" id="CHEBI:17368"/>
        <dbReference type="ChEBI" id="CHEBI:28938"/>
        <dbReference type="EC" id="3.5.4.2"/>
    </reaction>
</comment>
<evidence type="ECO:0000256" key="4">
    <source>
        <dbReference type="ARBA" id="ARBA00023211"/>
    </source>
</evidence>
<evidence type="ECO:0000256" key="6">
    <source>
        <dbReference type="HAMAP-Rule" id="MF_01518"/>
    </source>
</evidence>
<dbReference type="InterPro" id="IPR006679">
    <property type="entry name" value="Adenine_deam"/>
</dbReference>
<dbReference type="GO" id="GO:0000034">
    <property type="term" value="F:adenine deaminase activity"/>
    <property type="evidence" value="ECO:0007669"/>
    <property type="project" value="UniProtKB-UniRule"/>
</dbReference>
<dbReference type="InterPro" id="IPR011059">
    <property type="entry name" value="Metal-dep_hydrolase_composite"/>
</dbReference>
<evidence type="ECO:0000256" key="2">
    <source>
        <dbReference type="ARBA" id="ARBA00012782"/>
    </source>
</evidence>
<keyword evidence="10" id="KW-1185">Reference proteome</keyword>
<reference evidence="9 10" key="2">
    <citation type="submission" date="2008-08" db="EMBL/GenBank/DDBJ databases">
        <authorList>
            <person name="Fulton L."/>
            <person name="Clifton S."/>
            <person name="Fulton B."/>
            <person name="Xu J."/>
            <person name="Minx P."/>
            <person name="Pepin K.H."/>
            <person name="Johnson M."/>
            <person name="Bhonagiri V."/>
            <person name="Nash W.E."/>
            <person name="Mardis E.R."/>
            <person name="Wilson R.K."/>
        </authorList>
    </citation>
    <scope>NUCLEOTIDE SEQUENCE [LARGE SCALE GENOMIC DNA]</scope>
    <source>
        <strain evidence="9 10">ATCC 29176</strain>
    </source>
</reference>
<keyword evidence="3 6" id="KW-0378">Hydrolase</keyword>
<dbReference type="HOGENOM" id="CLU_027935_0_0_9"/>
<dbReference type="HAMAP" id="MF_01518">
    <property type="entry name" value="Adenine_deamin"/>
    <property type="match status" value="1"/>
</dbReference>
<dbReference type="SUPFAM" id="SSF51338">
    <property type="entry name" value="Composite domain of metallo-dependent hydrolases"/>
    <property type="match status" value="1"/>
</dbReference>
<dbReference type="EMBL" id="ABOU02000007">
    <property type="protein sequence ID" value="EDY34017.1"/>
    <property type="molecule type" value="Genomic_DNA"/>
</dbReference>
<dbReference type="Proteomes" id="UP000003254">
    <property type="component" value="Unassembled WGS sequence"/>
</dbReference>
<evidence type="ECO:0000259" key="8">
    <source>
        <dbReference type="Pfam" id="PF13382"/>
    </source>
</evidence>
<gene>
    <name evidence="6 9" type="primary">ade</name>
    <name evidence="9" type="ORF">RUMLAC_00191</name>
</gene>
<comment type="cofactor">
    <cofactor evidence="6">
        <name>Mn(2+)</name>
        <dbReference type="ChEBI" id="CHEBI:29035"/>
    </cofactor>
</comment>
<dbReference type="CDD" id="cd01295">
    <property type="entry name" value="AdeC"/>
    <property type="match status" value="1"/>
</dbReference>
<sequence length="605" mass="65310">MKSRPGVGASGRENKKREGGGCLIMKDAATMKAELKKLIDTAAGRIPADLVIKNCKVVNVFSGKIQEGDIAFSGDQIAGIGEYEGKEVIDAEGRYAAPGFIDSHIHIESSYVCPEEIGRLLVPHGGTTIMADPHEIVNVCGIAGLDYMMKAAENTVLDVKYELPSCVPATPWEHSGAVIDAEAMKEPITREGIAGLGEFMNFPGVINAADSDLDKIIVAKREGKFVDGHGPGIAGKDLNAYAAARIAADHECSTVEEMNDRLDRGMYILLRQGSACHNLRTLIKGVTPENSRRCLLCSDDRQPKTILHEGHLDNHLRICVEEGLDAVTAIRMATLNAAECFDLKDRGAIAPGYRADVVLLDDLKDFHVNRVFIQGALVAEEGKYLPEIKRYDISTVKGSVIVKDFSAEKFKMHLKSNKVNVIKILPGGVVTAKDTAEIQLDENGEFVRNPEEDIVKVAVVERHQGTGNVACGFLKGYGIKAGAVALSIAHDSHNIIVVGVSDEEMEFAVNSLIAQEGGMVLVREGKVLESMPMPIAGLMSDQSGEWVDEKLTAIHAKAYEELGIAGDVEPVMTLCFMSLAVIPEVKLTDMGLFDVTTFSFIPVEA</sequence>
<dbReference type="Pfam" id="PF13382">
    <property type="entry name" value="Adenine_deam_C"/>
    <property type="match status" value="1"/>
</dbReference>
<dbReference type="GO" id="GO:0006146">
    <property type="term" value="P:adenine catabolic process"/>
    <property type="evidence" value="ECO:0007669"/>
    <property type="project" value="InterPro"/>
</dbReference>
<dbReference type="InterPro" id="IPR026912">
    <property type="entry name" value="Adenine_deam_C"/>
</dbReference>
<dbReference type="Gene3D" id="3.20.20.140">
    <property type="entry name" value="Metal-dependent hydrolases"/>
    <property type="match status" value="1"/>
</dbReference>
<organism evidence="9 10">
    <name type="scientific">[Ruminococcus] lactaris ATCC 29176</name>
    <dbReference type="NCBI Taxonomy" id="471875"/>
    <lineage>
        <taxon>Bacteria</taxon>
        <taxon>Bacillati</taxon>
        <taxon>Bacillota</taxon>
        <taxon>Clostridia</taxon>
        <taxon>Lachnospirales</taxon>
        <taxon>Lachnospiraceae</taxon>
        <taxon>Mediterraneibacter</taxon>
    </lineage>
</organism>
<dbReference type="PANTHER" id="PTHR11113:SF2">
    <property type="entry name" value="ADENINE DEAMINASE"/>
    <property type="match status" value="1"/>
</dbReference>
<evidence type="ECO:0000256" key="1">
    <source>
        <dbReference type="ARBA" id="ARBA00006773"/>
    </source>
</evidence>
<dbReference type="PANTHER" id="PTHR11113">
    <property type="entry name" value="N-ACETYLGLUCOSAMINE-6-PHOSPHATE DEACETYLASE"/>
    <property type="match status" value="1"/>
</dbReference>
<reference evidence="9 10" key="1">
    <citation type="submission" date="2008-08" db="EMBL/GenBank/DDBJ databases">
        <title>Draft genome sequence of Ruminococcus lactaris ATCC 29176.</title>
        <authorList>
            <person name="Sudarsanam P."/>
            <person name="Ley R."/>
            <person name="Guruge J."/>
            <person name="Turnbaugh P.J."/>
            <person name="Mahowald M."/>
            <person name="Liep D."/>
            <person name="Gordon J."/>
        </authorList>
    </citation>
    <scope>NUCLEOTIDE SEQUENCE [LARGE SCALE GENOMIC DNA]</scope>
    <source>
        <strain evidence="9 10">ATCC 29176</strain>
    </source>
</reference>
<comment type="similarity">
    <text evidence="1 6">Belongs to the metallo-dependent hydrolases superfamily. Adenine deaminase family.</text>
</comment>
<dbReference type="SUPFAM" id="SSF51556">
    <property type="entry name" value="Metallo-dependent hydrolases"/>
    <property type="match status" value="1"/>
</dbReference>
<evidence type="ECO:0000256" key="5">
    <source>
        <dbReference type="ARBA" id="ARBA00047720"/>
    </source>
</evidence>
<feature type="domain" description="Adenine deaminase C-terminal" evidence="8">
    <location>
        <begin position="429"/>
        <end position="598"/>
    </location>
</feature>
<protein>
    <recommendedName>
        <fullName evidence="2 6">Adenine deaminase</fullName>
        <shortName evidence="6">Adenase</shortName>
        <shortName evidence="6">Adenine aminase</shortName>
        <ecNumber evidence="2 6">3.5.4.2</ecNumber>
    </recommendedName>
</protein>
<evidence type="ECO:0000313" key="9">
    <source>
        <dbReference type="EMBL" id="EDY34017.1"/>
    </source>
</evidence>
<name>B5CL71_9FIRM</name>
<evidence type="ECO:0000313" key="10">
    <source>
        <dbReference type="Proteomes" id="UP000003254"/>
    </source>
</evidence>
<dbReference type="NCBIfam" id="TIGR01178">
    <property type="entry name" value="ade"/>
    <property type="match status" value="1"/>
</dbReference>
<dbReference type="Gene3D" id="2.30.40.10">
    <property type="entry name" value="Urease, subunit C, domain 1"/>
    <property type="match status" value="1"/>
</dbReference>
<dbReference type="AlphaFoldDB" id="B5CL71"/>
<comment type="caution">
    <text evidence="9">The sequence shown here is derived from an EMBL/GenBank/DDBJ whole genome shotgun (WGS) entry which is preliminary data.</text>
</comment>
<dbReference type="InterPro" id="IPR032466">
    <property type="entry name" value="Metal_Hydrolase"/>
</dbReference>
<evidence type="ECO:0000256" key="3">
    <source>
        <dbReference type="ARBA" id="ARBA00022801"/>
    </source>
</evidence>
<keyword evidence="4 6" id="KW-0464">Manganese</keyword>
<dbReference type="eggNOG" id="COG1001">
    <property type="taxonomic scope" value="Bacteria"/>
</dbReference>
<dbReference type="Pfam" id="PF01979">
    <property type="entry name" value="Amidohydro_1"/>
    <property type="match status" value="1"/>
</dbReference>
<dbReference type="EC" id="3.5.4.2" evidence="2 6"/>
<dbReference type="InterPro" id="IPR006680">
    <property type="entry name" value="Amidohydro-rel"/>
</dbReference>
<accession>B5CL71</accession>
<proteinExistence type="inferred from homology"/>
<evidence type="ECO:0000259" key="7">
    <source>
        <dbReference type="Pfam" id="PF01979"/>
    </source>
</evidence>